<dbReference type="InterPro" id="IPR035089">
    <property type="entry name" value="Phage_sheath_subtilisin"/>
</dbReference>
<feature type="domain" description="Tail sheath protein C-terminal" evidence="4">
    <location>
        <begin position="353"/>
        <end position="455"/>
    </location>
</feature>
<name>A0A2K4ZKL0_9FIRM</name>
<dbReference type="InterPro" id="IPR020287">
    <property type="entry name" value="Tail_sheath_C"/>
</dbReference>
<proteinExistence type="inferred from homology"/>
<keyword evidence="6" id="KW-1185">Reference proteome</keyword>
<evidence type="ECO:0000259" key="4">
    <source>
        <dbReference type="Pfam" id="PF17482"/>
    </source>
</evidence>
<accession>A0A2K4ZKL0</accession>
<feature type="domain" description="Phage tail sheath protein-like beta-sandwich" evidence="3">
    <location>
        <begin position="97"/>
        <end position="191"/>
    </location>
</feature>
<sequence>MAGGNFDINVGKTRPGTYVNVKSKRQQKAKGSTRGIAVIPFVGYDWGPNGEFIKLSVDSPDAYLHKLGRSVYDANDFMLMVREIFKNAITCYVYIINAGIAAKATTEDGLTVTAAYPGTRGNDLSVVSAENVLGGFDVTVYMGTEKVEIYEGVKTFGDLVAASVGKYVTFKATTGETDLKAIASLRLAGGDNGTTENSAVTSFLDKVEKIRWNTMCFPITETTLQTVCIAKIKMLRNSVGKYVQAVLPNCKADFEGIINVTNSVILDDGTESGKQLTVAQACAWVAGATAGASKTQSNTYVEYTGAIDIVGVKSNEEAIEAIKNGEFFFSRSDEDKIVVEYDINSLHNFTTDRTSDYAKNRVIRVYDSFAEDLRLNFPPNKFNNDPDGWLIMEGLGRELLNSYGPVSDGGDGSIMNINLEEDFYVDQSRSQGDETFFNVGLHAVDSAEKLYFSVSTR</sequence>
<dbReference type="Pfam" id="PF17482">
    <property type="entry name" value="Phage_sheath_1C"/>
    <property type="match status" value="1"/>
</dbReference>
<dbReference type="Pfam" id="PF04984">
    <property type="entry name" value="Phage_sheath_1"/>
    <property type="match status" value="1"/>
</dbReference>
<dbReference type="Gene3D" id="3.30.360.90">
    <property type="match status" value="1"/>
</dbReference>
<evidence type="ECO:0000256" key="1">
    <source>
        <dbReference type="ARBA" id="ARBA00008005"/>
    </source>
</evidence>
<dbReference type="Gene3D" id="2.60.40.4290">
    <property type="match status" value="1"/>
</dbReference>
<protein>
    <submittedName>
        <fullName evidence="5">Phage tail sheath protein</fullName>
    </submittedName>
</protein>
<organism evidence="5 6">
    <name type="scientific">Acetatifactor muris</name>
    <dbReference type="NCBI Taxonomy" id="879566"/>
    <lineage>
        <taxon>Bacteria</taxon>
        <taxon>Bacillati</taxon>
        <taxon>Bacillota</taxon>
        <taxon>Clostridia</taxon>
        <taxon>Lachnospirales</taxon>
        <taxon>Lachnospiraceae</taxon>
        <taxon>Acetatifactor</taxon>
    </lineage>
</organism>
<dbReference type="Proteomes" id="UP000236311">
    <property type="component" value="Unassembled WGS sequence"/>
</dbReference>
<dbReference type="Gene3D" id="3.40.50.11790">
    <property type="match status" value="1"/>
</dbReference>
<dbReference type="EMBL" id="OFSM01000021">
    <property type="protein sequence ID" value="SOY31034.1"/>
    <property type="molecule type" value="Genomic_DNA"/>
</dbReference>
<dbReference type="RefSeq" id="WP_172455195.1">
    <property type="nucleotide sequence ID" value="NZ_JANJZD010000024.1"/>
</dbReference>
<evidence type="ECO:0000313" key="5">
    <source>
        <dbReference type="EMBL" id="SOY31034.1"/>
    </source>
</evidence>
<comment type="similarity">
    <text evidence="1">Belongs to the myoviridae tail sheath protein family.</text>
</comment>
<dbReference type="Gene3D" id="3.30.1490.360">
    <property type="match status" value="1"/>
</dbReference>
<dbReference type="AlphaFoldDB" id="A0A2K4ZKL0"/>
<reference evidence="5 6" key="1">
    <citation type="submission" date="2018-01" db="EMBL/GenBank/DDBJ databases">
        <authorList>
            <person name="Gaut B.S."/>
            <person name="Morton B.R."/>
            <person name="Clegg M.T."/>
            <person name="Duvall M.R."/>
        </authorList>
    </citation>
    <scope>NUCLEOTIDE SEQUENCE [LARGE SCALE GENOMIC DNA]</scope>
    <source>
        <strain evidence="5">GP69</strain>
    </source>
</reference>
<feature type="domain" description="Tail sheath protein subtilisin-like" evidence="2">
    <location>
        <begin position="195"/>
        <end position="345"/>
    </location>
</feature>
<dbReference type="InterPro" id="IPR035326">
    <property type="entry name" value="Beta_sandwich_Seath"/>
</dbReference>
<evidence type="ECO:0000259" key="3">
    <source>
        <dbReference type="Pfam" id="PF17481"/>
    </source>
</evidence>
<gene>
    <name evidence="5" type="ORF">AMURIS_03768</name>
</gene>
<evidence type="ECO:0000259" key="2">
    <source>
        <dbReference type="Pfam" id="PF04984"/>
    </source>
</evidence>
<evidence type="ECO:0000313" key="6">
    <source>
        <dbReference type="Proteomes" id="UP000236311"/>
    </source>
</evidence>
<dbReference type="Gene3D" id="3.30.1370.220">
    <property type="match status" value="1"/>
</dbReference>
<dbReference type="Pfam" id="PF17481">
    <property type="entry name" value="Phage_sheath_domII"/>
    <property type="match status" value="1"/>
</dbReference>